<dbReference type="GO" id="GO:0008380">
    <property type="term" value="P:RNA splicing"/>
    <property type="evidence" value="ECO:0007669"/>
    <property type="project" value="UniProtKB-KW"/>
</dbReference>
<keyword evidence="3" id="KW-0507">mRNA processing</keyword>
<comment type="similarity">
    <text evidence="1">Belongs to the RBM48 family.</text>
</comment>
<feature type="compositionally biased region" description="Polar residues" evidence="9">
    <location>
        <begin position="222"/>
        <end position="243"/>
    </location>
</feature>
<evidence type="ECO:0000256" key="1">
    <source>
        <dbReference type="ARBA" id="ARBA00006938"/>
    </source>
</evidence>
<evidence type="ECO:0000259" key="10">
    <source>
        <dbReference type="PROSITE" id="PS50102"/>
    </source>
</evidence>
<evidence type="ECO:0000313" key="12">
    <source>
        <dbReference type="Proteomes" id="UP000886520"/>
    </source>
</evidence>
<feature type="domain" description="RRM" evidence="10">
    <location>
        <begin position="45"/>
        <end position="123"/>
    </location>
</feature>
<dbReference type="GO" id="GO:0005681">
    <property type="term" value="C:spliceosomal complex"/>
    <property type="evidence" value="ECO:0007669"/>
    <property type="project" value="UniProtKB-KW"/>
</dbReference>
<evidence type="ECO:0000256" key="4">
    <source>
        <dbReference type="ARBA" id="ARBA00022728"/>
    </source>
</evidence>
<dbReference type="PROSITE" id="PS50102">
    <property type="entry name" value="RRM"/>
    <property type="match status" value="1"/>
</dbReference>
<organism evidence="11 12">
    <name type="scientific">Adiantum capillus-veneris</name>
    <name type="common">Maidenhair fern</name>
    <dbReference type="NCBI Taxonomy" id="13818"/>
    <lineage>
        <taxon>Eukaryota</taxon>
        <taxon>Viridiplantae</taxon>
        <taxon>Streptophyta</taxon>
        <taxon>Embryophyta</taxon>
        <taxon>Tracheophyta</taxon>
        <taxon>Polypodiopsida</taxon>
        <taxon>Polypodiidae</taxon>
        <taxon>Polypodiales</taxon>
        <taxon>Pteridineae</taxon>
        <taxon>Pteridaceae</taxon>
        <taxon>Vittarioideae</taxon>
        <taxon>Adiantum</taxon>
    </lineage>
</organism>
<keyword evidence="4" id="KW-0747">Spliceosome</keyword>
<comment type="function">
    <text evidence="7">As a component of the minor spliceosome, involved in the splicing of U12-type introns in pre-mRNAs.</text>
</comment>
<evidence type="ECO:0000256" key="3">
    <source>
        <dbReference type="ARBA" id="ARBA00022664"/>
    </source>
</evidence>
<dbReference type="InterPro" id="IPR039599">
    <property type="entry name" value="RBM48"/>
</dbReference>
<dbReference type="Proteomes" id="UP000886520">
    <property type="component" value="Chromosome 14"/>
</dbReference>
<sequence>MGSREKNVVVDKKLGIVQVVSFVHTFGSSLDERTYKPNGLTWQTRYLIVKNVPALGCIEELVKLFGSYGPIDEYRLMDEEDCEPYTDIYWIKFVKISNARFAKRKLDNFNFLGNLIQVNYAPIYETVEDTKDKLEERRSVLLSRIRSDHQGYLKWNQFQPTPTIPQMEIAKQTIQMPGSELTTIGDFGLHPSPQPAQYFPTASMNATVQAVRQKLNQISQIGENPSATTSSELQQLDRNSSSKELYPSGKKPRVDGRRRI</sequence>
<dbReference type="Pfam" id="PF00076">
    <property type="entry name" value="RRM_1"/>
    <property type="match status" value="1"/>
</dbReference>
<dbReference type="EMBL" id="JABFUD020000014">
    <property type="protein sequence ID" value="KAI5070289.1"/>
    <property type="molecule type" value="Genomic_DNA"/>
</dbReference>
<evidence type="ECO:0000256" key="5">
    <source>
        <dbReference type="ARBA" id="ARBA00022884"/>
    </source>
</evidence>
<dbReference type="InterPro" id="IPR034264">
    <property type="entry name" value="RBM48_RRM"/>
</dbReference>
<evidence type="ECO:0000256" key="8">
    <source>
        <dbReference type="PROSITE-ProRule" id="PRU00176"/>
    </source>
</evidence>
<evidence type="ECO:0000256" key="9">
    <source>
        <dbReference type="SAM" id="MobiDB-lite"/>
    </source>
</evidence>
<name>A0A9D4UME3_ADICA</name>
<keyword evidence="12" id="KW-1185">Reference proteome</keyword>
<dbReference type="Gene3D" id="3.30.70.330">
    <property type="match status" value="1"/>
</dbReference>
<keyword evidence="6" id="KW-0508">mRNA splicing</keyword>
<protein>
    <recommendedName>
        <fullName evidence="2">RNA-binding protein 48</fullName>
    </recommendedName>
</protein>
<dbReference type="InterPro" id="IPR012677">
    <property type="entry name" value="Nucleotide-bd_a/b_plait_sf"/>
</dbReference>
<dbReference type="CDD" id="cd12442">
    <property type="entry name" value="RRM_RBM48"/>
    <property type="match status" value="1"/>
</dbReference>
<keyword evidence="5 8" id="KW-0694">RNA-binding</keyword>
<evidence type="ECO:0000256" key="7">
    <source>
        <dbReference type="ARBA" id="ARBA00035004"/>
    </source>
</evidence>
<evidence type="ECO:0000256" key="2">
    <source>
        <dbReference type="ARBA" id="ARBA00015189"/>
    </source>
</evidence>
<dbReference type="PANTHER" id="PTHR20957">
    <property type="entry name" value="RNA-BINDING PROTEIN 48"/>
    <property type="match status" value="1"/>
</dbReference>
<dbReference type="GO" id="GO:0005654">
    <property type="term" value="C:nucleoplasm"/>
    <property type="evidence" value="ECO:0007669"/>
    <property type="project" value="TreeGrafter"/>
</dbReference>
<feature type="region of interest" description="Disordered" evidence="9">
    <location>
        <begin position="222"/>
        <end position="260"/>
    </location>
</feature>
<dbReference type="GO" id="GO:0006397">
    <property type="term" value="P:mRNA processing"/>
    <property type="evidence" value="ECO:0007669"/>
    <property type="project" value="UniProtKB-KW"/>
</dbReference>
<evidence type="ECO:0000313" key="11">
    <source>
        <dbReference type="EMBL" id="KAI5070289.1"/>
    </source>
</evidence>
<proteinExistence type="inferred from homology"/>
<dbReference type="FunFam" id="3.30.70.330:FF:000424">
    <property type="entry name" value="RNA-binding protein 48 isoform X4"/>
    <property type="match status" value="1"/>
</dbReference>
<gene>
    <name evidence="11" type="ORF">GOP47_0014632</name>
</gene>
<dbReference type="SUPFAM" id="SSF54928">
    <property type="entry name" value="RNA-binding domain, RBD"/>
    <property type="match status" value="1"/>
</dbReference>
<dbReference type="GO" id="GO:0003723">
    <property type="term" value="F:RNA binding"/>
    <property type="evidence" value="ECO:0007669"/>
    <property type="project" value="UniProtKB-UniRule"/>
</dbReference>
<reference evidence="11" key="1">
    <citation type="submission" date="2021-01" db="EMBL/GenBank/DDBJ databases">
        <title>Adiantum capillus-veneris genome.</title>
        <authorList>
            <person name="Fang Y."/>
            <person name="Liao Q."/>
        </authorList>
    </citation>
    <scope>NUCLEOTIDE SEQUENCE</scope>
    <source>
        <strain evidence="11">H3</strain>
        <tissue evidence="11">Leaf</tissue>
    </source>
</reference>
<accession>A0A9D4UME3</accession>
<dbReference type="AlphaFoldDB" id="A0A9D4UME3"/>
<evidence type="ECO:0000256" key="6">
    <source>
        <dbReference type="ARBA" id="ARBA00023187"/>
    </source>
</evidence>
<dbReference type="InterPro" id="IPR035979">
    <property type="entry name" value="RBD_domain_sf"/>
</dbReference>
<comment type="caution">
    <text evidence="11">The sequence shown here is derived from an EMBL/GenBank/DDBJ whole genome shotgun (WGS) entry which is preliminary data.</text>
</comment>
<dbReference type="InterPro" id="IPR000504">
    <property type="entry name" value="RRM_dom"/>
</dbReference>
<dbReference type="PANTHER" id="PTHR20957:SF0">
    <property type="entry name" value="RNA-BINDING PROTEIN 48"/>
    <property type="match status" value="1"/>
</dbReference>
<dbReference type="OrthoDB" id="78358at2759"/>